<keyword evidence="1 6" id="KW-0963">Cytoplasm</keyword>
<proteinExistence type="inferred from homology"/>
<dbReference type="Proteomes" id="UP000642829">
    <property type="component" value="Unassembled WGS sequence"/>
</dbReference>
<dbReference type="EC" id="6.3.5.3" evidence="6"/>
<dbReference type="EMBL" id="BMXG01000005">
    <property type="protein sequence ID" value="GHB96152.1"/>
    <property type="molecule type" value="Genomic_DNA"/>
</dbReference>
<dbReference type="NCBIfam" id="TIGR00302">
    <property type="entry name" value="phosphoribosylformylglycinamidine synthase subunit PurS"/>
    <property type="match status" value="1"/>
</dbReference>
<keyword evidence="5 6" id="KW-0067">ATP-binding</keyword>
<comment type="subcellular location">
    <subcellularLocation>
        <location evidence="6">Cytoplasm</location>
    </subcellularLocation>
</comment>
<reference evidence="7" key="2">
    <citation type="submission" date="2020-09" db="EMBL/GenBank/DDBJ databases">
        <authorList>
            <person name="Sun Q."/>
            <person name="Kim S."/>
        </authorList>
    </citation>
    <scope>NUCLEOTIDE SEQUENCE</scope>
    <source>
        <strain evidence="7">KCTC 12870</strain>
    </source>
</reference>
<evidence type="ECO:0000313" key="7">
    <source>
        <dbReference type="EMBL" id="GHB96152.1"/>
    </source>
</evidence>
<evidence type="ECO:0000256" key="3">
    <source>
        <dbReference type="ARBA" id="ARBA00022741"/>
    </source>
</evidence>
<name>A0A8J3GDJ0_9BACT</name>
<dbReference type="InterPro" id="IPR003850">
    <property type="entry name" value="PurS"/>
</dbReference>
<comment type="function">
    <text evidence="6">Part of the phosphoribosylformylglycinamidine synthase complex involved in the purines biosynthetic pathway. Catalyzes the ATP-dependent conversion of formylglycinamide ribonucleotide (FGAR) and glutamine to yield formylglycinamidine ribonucleotide (FGAM) and glutamate. The FGAM synthase complex is composed of three subunits. PurQ produces an ammonia molecule by converting glutamine to glutamate. PurL transfers the ammonia molecule to FGAR to form FGAM in an ATP-dependent manner. PurS interacts with PurQ and PurL and is thought to assist in the transfer of the ammonia molecule from PurQ to PurL.</text>
</comment>
<evidence type="ECO:0000256" key="4">
    <source>
        <dbReference type="ARBA" id="ARBA00022755"/>
    </source>
</evidence>
<dbReference type="Gene3D" id="3.30.1280.10">
    <property type="entry name" value="Phosphoribosylformylglycinamidine synthase subunit PurS"/>
    <property type="match status" value="1"/>
</dbReference>
<comment type="subunit">
    <text evidence="6">Part of the FGAM synthase complex composed of 1 PurL, 1 PurQ and 2 PurS subunits.</text>
</comment>
<sequence length="79" mass="8726">MKVTVFVTPKKTVLDPQGAAVGHAMEHLNVKPSSDVRVGKTIEFELEGSDTPELRAQLEKICDGLLSNPVIEDYRYELA</sequence>
<dbReference type="NCBIfam" id="NF004630">
    <property type="entry name" value="PRK05974.1"/>
    <property type="match status" value="1"/>
</dbReference>
<dbReference type="PANTHER" id="PTHR34696">
    <property type="entry name" value="PHOSPHORIBOSYLFORMYLGLYCINAMIDINE SYNTHASE SUBUNIT PURS"/>
    <property type="match status" value="1"/>
</dbReference>
<dbReference type="HAMAP" id="MF_01926">
    <property type="entry name" value="PurS"/>
    <property type="match status" value="1"/>
</dbReference>
<keyword evidence="3 6" id="KW-0547">Nucleotide-binding</keyword>
<dbReference type="UniPathway" id="UPA00074">
    <property type="reaction ID" value="UER00128"/>
</dbReference>
<protein>
    <recommendedName>
        <fullName evidence="6">Phosphoribosylformylglycinamidine synthase subunit PurS</fullName>
        <shortName evidence="6">FGAM synthase</shortName>
        <ecNumber evidence="6">6.3.5.3</ecNumber>
    </recommendedName>
    <alternativeName>
        <fullName evidence="6">Formylglycinamide ribonucleotide amidotransferase subunit III</fullName>
        <shortName evidence="6">FGAR amidotransferase III</shortName>
        <shortName evidence="6">FGAR-AT III</shortName>
    </alternativeName>
    <alternativeName>
        <fullName evidence="6">Phosphoribosylformylglycinamidine synthase subunit III</fullName>
    </alternativeName>
</protein>
<dbReference type="GO" id="GO:0005737">
    <property type="term" value="C:cytoplasm"/>
    <property type="evidence" value="ECO:0007669"/>
    <property type="project" value="UniProtKB-SubCell"/>
</dbReference>
<evidence type="ECO:0000256" key="2">
    <source>
        <dbReference type="ARBA" id="ARBA00022598"/>
    </source>
</evidence>
<comment type="similarity">
    <text evidence="6">Belongs to the PurS family.</text>
</comment>
<dbReference type="GO" id="GO:0004642">
    <property type="term" value="F:phosphoribosylformylglycinamidine synthase activity"/>
    <property type="evidence" value="ECO:0007669"/>
    <property type="project" value="UniProtKB-UniRule"/>
</dbReference>
<dbReference type="AlphaFoldDB" id="A0A8J3GDJ0"/>
<accession>A0A8J3GDJ0</accession>
<comment type="caution">
    <text evidence="7">The sequence shown here is derived from an EMBL/GenBank/DDBJ whole genome shotgun (WGS) entry which is preliminary data.</text>
</comment>
<evidence type="ECO:0000256" key="6">
    <source>
        <dbReference type="HAMAP-Rule" id="MF_01926"/>
    </source>
</evidence>
<dbReference type="RefSeq" id="WP_189512837.1">
    <property type="nucleotide sequence ID" value="NZ_BMXG01000005.1"/>
</dbReference>
<organism evidence="7 8">
    <name type="scientific">Cerasicoccus arenae</name>
    <dbReference type="NCBI Taxonomy" id="424488"/>
    <lineage>
        <taxon>Bacteria</taxon>
        <taxon>Pseudomonadati</taxon>
        <taxon>Verrucomicrobiota</taxon>
        <taxon>Opitutia</taxon>
        <taxon>Puniceicoccales</taxon>
        <taxon>Cerasicoccaceae</taxon>
        <taxon>Cerasicoccus</taxon>
    </lineage>
</organism>
<dbReference type="GO" id="GO:0005524">
    <property type="term" value="F:ATP binding"/>
    <property type="evidence" value="ECO:0007669"/>
    <property type="project" value="UniProtKB-UniRule"/>
</dbReference>
<dbReference type="SUPFAM" id="SSF82697">
    <property type="entry name" value="PurS-like"/>
    <property type="match status" value="1"/>
</dbReference>
<evidence type="ECO:0000256" key="5">
    <source>
        <dbReference type="ARBA" id="ARBA00022840"/>
    </source>
</evidence>
<dbReference type="GO" id="GO:0006189">
    <property type="term" value="P:'de novo' IMP biosynthetic process"/>
    <property type="evidence" value="ECO:0007669"/>
    <property type="project" value="UniProtKB-UniRule"/>
</dbReference>
<reference evidence="7" key="1">
    <citation type="journal article" date="2014" name="Int. J. Syst. Evol. Microbiol.">
        <title>Complete genome sequence of Corynebacterium casei LMG S-19264T (=DSM 44701T), isolated from a smear-ripened cheese.</title>
        <authorList>
            <consortium name="US DOE Joint Genome Institute (JGI-PGF)"/>
            <person name="Walter F."/>
            <person name="Albersmeier A."/>
            <person name="Kalinowski J."/>
            <person name="Ruckert C."/>
        </authorList>
    </citation>
    <scope>NUCLEOTIDE SEQUENCE</scope>
    <source>
        <strain evidence="7">KCTC 12870</strain>
    </source>
</reference>
<dbReference type="Pfam" id="PF02700">
    <property type="entry name" value="PurS"/>
    <property type="match status" value="1"/>
</dbReference>
<keyword evidence="4 6" id="KW-0658">Purine biosynthesis</keyword>
<keyword evidence="2 6" id="KW-0436">Ligase</keyword>
<evidence type="ECO:0000313" key="8">
    <source>
        <dbReference type="Proteomes" id="UP000642829"/>
    </source>
</evidence>
<comment type="pathway">
    <text evidence="6">Purine metabolism; IMP biosynthesis via de novo pathway; 5-amino-1-(5-phospho-D-ribosyl)imidazole from N(2)-formyl-N(1)-(5-phospho-D-ribosyl)glycinamide: step 1/2.</text>
</comment>
<keyword evidence="8" id="KW-1185">Reference proteome</keyword>
<evidence type="ECO:0000256" key="1">
    <source>
        <dbReference type="ARBA" id="ARBA00022490"/>
    </source>
</evidence>
<gene>
    <name evidence="6 7" type="primary">purS</name>
    <name evidence="7" type="ORF">GCM10007047_09870</name>
</gene>
<dbReference type="InterPro" id="IPR036604">
    <property type="entry name" value="PurS-like_sf"/>
</dbReference>
<dbReference type="PANTHER" id="PTHR34696:SF1">
    <property type="entry name" value="PHOSPHORIBOSYLFORMYLGLYCINAMIDINE SYNTHASE SUBUNIT PURS"/>
    <property type="match status" value="1"/>
</dbReference>
<comment type="catalytic activity">
    <reaction evidence="6">
        <text>N(2)-formyl-N(1)-(5-phospho-beta-D-ribosyl)glycinamide + L-glutamine + ATP + H2O = 2-formamido-N(1)-(5-O-phospho-beta-D-ribosyl)acetamidine + L-glutamate + ADP + phosphate + H(+)</text>
        <dbReference type="Rhea" id="RHEA:17129"/>
        <dbReference type="ChEBI" id="CHEBI:15377"/>
        <dbReference type="ChEBI" id="CHEBI:15378"/>
        <dbReference type="ChEBI" id="CHEBI:29985"/>
        <dbReference type="ChEBI" id="CHEBI:30616"/>
        <dbReference type="ChEBI" id="CHEBI:43474"/>
        <dbReference type="ChEBI" id="CHEBI:58359"/>
        <dbReference type="ChEBI" id="CHEBI:147286"/>
        <dbReference type="ChEBI" id="CHEBI:147287"/>
        <dbReference type="ChEBI" id="CHEBI:456216"/>
        <dbReference type="EC" id="6.3.5.3"/>
    </reaction>
</comment>